<protein>
    <recommendedName>
        <fullName evidence="10">tRNA-2-methylthio-N(6)-dimethylallyladenosine synthase</fullName>
        <ecNumber evidence="9">2.8.4.3</ecNumber>
    </recommendedName>
    <alternativeName>
        <fullName evidence="12">(Dimethylallyl)adenosine tRNA methylthiotransferase MiaB</fullName>
    </alternativeName>
    <alternativeName>
        <fullName evidence="11">tRNA-i(6)A37 methylthiotransferase</fullName>
    </alternativeName>
</protein>
<dbReference type="SFLD" id="SFLDS00029">
    <property type="entry name" value="Radical_SAM"/>
    <property type="match status" value="1"/>
</dbReference>
<keyword evidence="7" id="KW-0408">Iron</keyword>
<evidence type="ECO:0000259" key="15">
    <source>
        <dbReference type="PROSITE" id="PS51918"/>
    </source>
</evidence>
<dbReference type="FunFam" id="3.80.30.20:FF:000001">
    <property type="entry name" value="tRNA-2-methylthio-N(6)-dimethylallyladenosine synthase 2"/>
    <property type="match status" value="1"/>
</dbReference>
<comment type="cofactor">
    <cofactor evidence="1">
        <name>[4Fe-4S] cluster</name>
        <dbReference type="ChEBI" id="CHEBI:49883"/>
    </cofactor>
</comment>
<reference evidence="17" key="1">
    <citation type="submission" date="2017-09" db="EMBL/GenBank/DDBJ databases">
        <title>Depth-based differentiation of microbial function through sediment-hosted aquifers and enrichment of novel symbionts in the deep terrestrial subsurface.</title>
        <authorList>
            <person name="Probst A.J."/>
            <person name="Ladd B."/>
            <person name="Jarett J.K."/>
            <person name="Geller-Mcgrath D.E."/>
            <person name="Sieber C.M.K."/>
            <person name="Emerson J.B."/>
            <person name="Anantharaman K."/>
            <person name="Thomas B.C."/>
            <person name="Malmstrom R."/>
            <person name="Stieglmeier M."/>
            <person name="Klingl A."/>
            <person name="Woyke T."/>
            <person name="Ryan C.M."/>
            <person name="Banfield J.F."/>
        </authorList>
    </citation>
    <scope>NUCLEOTIDE SEQUENCE [LARGE SCALE GENOMIC DNA]</scope>
</reference>
<evidence type="ECO:0000256" key="3">
    <source>
        <dbReference type="ARBA" id="ARBA00022485"/>
    </source>
</evidence>
<evidence type="ECO:0000313" key="17">
    <source>
        <dbReference type="Proteomes" id="UP000231453"/>
    </source>
</evidence>
<dbReference type="InterPro" id="IPR002792">
    <property type="entry name" value="TRAM_dom"/>
</dbReference>
<evidence type="ECO:0000256" key="2">
    <source>
        <dbReference type="ARBA" id="ARBA00003234"/>
    </source>
</evidence>
<dbReference type="InterPro" id="IPR006638">
    <property type="entry name" value="Elp3/MiaA/NifB-like_rSAM"/>
</dbReference>
<dbReference type="GO" id="GO:0005829">
    <property type="term" value="C:cytosol"/>
    <property type="evidence" value="ECO:0007669"/>
    <property type="project" value="TreeGrafter"/>
</dbReference>
<dbReference type="InterPro" id="IPR005839">
    <property type="entry name" value="Methylthiotransferase"/>
</dbReference>
<keyword evidence="3" id="KW-0004">4Fe-4S</keyword>
<dbReference type="FunFam" id="3.40.50.12160:FF:000003">
    <property type="entry name" value="CDK5 regulatory subunit-associated protein 1"/>
    <property type="match status" value="1"/>
</dbReference>
<evidence type="ECO:0000256" key="11">
    <source>
        <dbReference type="ARBA" id="ARBA00080698"/>
    </source>
</evidence>
<comment type="caution">
    <text evidence="16">The sequence shown here is derived from an EMBL/GenBank/DDBJ whole genome shotgun (WGS) entry which is preliminary data.</text>
</comment>
<dbReference type="InterPro" id="IPR023404">
    <property type="entry name" value="rSAM_horseshoe"/>
</dbReference>
<dbReference type="PANTHER" id="PTHR43020">
    <property type="entry name" value="CDK5 REGULATORY SUBUNIT-ASSOCIATED PROTEIN 1"/>
    <property type="match status" value="1"/>
</dbReference>
<dbReference type="NCBIfam" id="TIGR00089">
    <property type="entry name" value="MiaB/RimO family radical SAM methylthiotransferase"/>
    <property type="match status" value="1"/>
</dbReference>
<evidence type="ECO:0000313" key="16">
    <source>
        <dbReference type="EMBL" id="PIZ95940.1"/>
    </source>
</evidence>
<feature type="domain" description="TRAM" evidence="13">
    <location>
        <begin position="387"/>
        <end position="446"/>
    </location>
</feature>
<evidence type="ECO:0000259" key="13">
    <source>
        <dbReference type="PROSITE" id="PS50926"/>
    </source>
</evidence>
<keyword evidence="5" id="KW-0949">S-adenosyl-L-methionine</keyword>
<dbReference type="SMART" id="SM00729">
    <property type="entry name" value="Elp3"/>
    <property type="match status" value="1"/>
</dbReference>
<evidence type="ECO:0000256" key="7">
    <source>
        <dbReference type="ARBA" id="ARBA00023004"/>
    </source>
</evidence>
<accession>A0A2M7VAN2</accession>
<evidence type="ECO:0000256" key="4">
    <source>
        <dbReference type="ARBA" id="ARBA00022679"/>
    </source>
</evidence>
<dbReference type="EMBL" id="PFPL01000041">
    <property type="protein sequence ID" value="PIZ95940.1"/>
    <property type="molecule type" value="Genomic_DNA"/>
</dbReference>
<dbReference type="PANTHER" id="PTHR43020:SF2">
    <property type="entry name" value="MITOCHONDRIAL TRNA METHYLTHIOTRANSFERASE CDK5RAP1"/>
    <property type="match status" value="1"/>
</dbReference>
<dbReference type="InterPro" id="IPR007197">
    <property type="entry name" value="rSAM"/>
</dbReference>
<dbReference type="PROSITE" id="PS51918">
    <property type="entry name" value="RADICAL_SAM"/>
    <property type="match status" value="1"/>
</dbReference>
<dbReference type="CDD" id="cd01335">
    <property type="entry name" value="Radical_SAM"/>
    <property type="match status" value="1"/>
</dbReference>
<evidence type="ECO:0000256" key="1">
    <source>
        <dbReference type="ARBA" id="ARBA00001966"/>
    </source>
</evidence>
<proteinExistence type="predicted"/>
<dbReference type="Pfam" id="PF00919">
    <property type="entry name" value="UPF0004"/>
    <property type="match status" value="1"/>
</dbReference>
<evidence type="ECO:0000256" key="10">
    <source>
        <dbReference type="ARBA" id="ARBA00068570"/>
    </source>
</evidence>
<evidence type="ECO:0000256" key="8">
    <source>
        <dbReference type="ARBA" id="ARBA00023014"/>
    </source>
</evidence>
<dbReference type="Proteomes" id="UP000231453">
    <property type="component" value="Unassembled WGS sequence"/>
</dbReference>
<dbReference type="EC" id="2.8.4.3" evidence="9"/>
<dbReference type="Gene3D" id="3.40.50.12160">
    <property type="entry name" value="Methylthiotransferase, N-terminal domain"/>
    <property type="match status" value="1"/>
</dbReference>
<dbReference type="GO" id="GO:0046872">
    <property type="term" value="F:metal ion binding"/>
    <property type="evidence" value="ECO:0007669"/>
    <property type="project" value="UniProtKB-KW"/>
</dbReference>
<dbReference type="GO" id="GO:0051539">
    <property type="term" value="F:4 iron, 4 sulfur cluster binding"/>
    <property type="evidence" value="ECO:0007669"/>
    <property type="project" value="UniProtKB-KW"/>
</dbReference>
<dbReference type="SFLD" id="SFLDF00273">
    <property type="entry name" value="(dimethylallyl)adenosine_tRNA"/>
    <property type="match status" value="1"/>
</dbReference>
<dbReference type="SUPFAM" id="SSF102114">
    <property type="entry name" value="Radical SAM enzymes"/>
    <property type="match status" value="1"/>
</dbReference>
<evidence type="ECO:0000259" key="14">
    <source>
        <dbReference type="PROSITE" id="PS51449"/>
    </source>
</evidence>
<dbReference type="InterPro" id="IPR020612">
    <property type="entry name" value="Methylthiotransferase_CS"/>
</dbReference>
<dbReference type="PROSITE" id="PS50926">
    <property type="entry name" value="TRAM"/>
    <property type="match status" value="1"/>
</dbReference>
<comment type="function">
    <text evidence="2">Catalyzes the methylthiolation of N6-(dimethylallyl)adenosine (i(6)A), leading to the formation of 2-methylthio-N6-(dimethylallyl)adenosine (ms(2)i(6)A) at position 37 in tRNAs that read codons beginning with uridine.</text>
</comment>
<dbReference type="NCBIfam" id="TIGR01574">
    <property type="entry name" value="miaB-methiolase"/>
    <property type="match status" value="1"/>
</dbReference>
<dbReference type="InterPro" id="IPR013848">
    <property type="entry name" value="Methylthiotransferase_N"/>
</dbReference>
<dbReference type="AlphaFoldDB" id="A0A2M7VAN2"/>
<dbReference type="Pfam" id="PF01938">
    <property type="entry name" value="TRAM"/>
    <property type="match status" value="1"/>
</dbReference>
<organism evidence="16 17">
    <name type="scientific">Candidatus Magasanikbacteria bacterium CG_4_10_14_0_2_um_filter_33_14</name>
    <dbReference type="NCBI Taxonomy" id="1974636"/>
    <lineage>
        <taxon>Bacteria</taxon>
        <taxon>Candidatus Magasanikiibacteriota</taxon>
    </lineage>
</organism>
<keyword evidence="4 16" id="KW-0808">Transferase</keyword>
<dbReference type="SFLD" id="SFLDG01082">
    <property type="entry name" value="B12-binding_domain_containing"/>
    <property type="match status" value="1"/>
</dbReference>
<dbReference type="InterPro" id="IPR006463">
    <property type="entry name" value="MiaB_methiolase"/>
</dbReference>
<name>A0A2M7VAN2_9BACT</name>
<dbReference type="Gene3D" id="3.80.30.20">
    <property type="entry name" value="tm_1862 like domain"/>
    <property type="match status" value="1"/>
</dbReference>
<dbReference type="Pfam" id="PF04055">
    <property type="entry name" value="Radical_SAM"/>
    <property type="match status" value="1"/>
</dbReference>
<gene>
    <name evidence="16" type="primary">miaB</name>
    <name evidence="16" type="ORF">COX80_02795</name>
</gene>
<dbReference type="GO" id="GO:0035597">
    <property type="term" value="F:tRNA-2-methylthio-N(6)-dimethylallyladenosine(37) synthase activity"/>
    <property type="evidence" value="ECO:0007669"/>
    <property type="project" value="UniProtKB-EC"/>
</dbReference>
<keyword evidence="8" id="KW-0411">Iron-sulfur</keyword>
<evidence type="ECO:0000256" key="5">
    <source>
        <dbReference type="ARBA" id="ARBA00022691"/>
    </source>
</evidence>
<feature type="domain" description="MTTase N-terminal" evidence="14">
    <location>
        <begin position="10"/>
        <end position="127"/>
    </location>
</feature>
<sequence length="446" mass="51634">MKDQQENKKFHYHIITFGCQMNKNDSERIESIFESMNMSATDKPEDADVILMNSCSIRESAEDRIYSFSHEFAKLKEKKPNLIVAVTGCMPGRDKDGTLRRRLKGVDLFFPTKDVIMMPKWLSELNPELRPIDLELDYLSVKPHVKTKFQAFVTIQTGCNQFCTYCVVPYARGMEINRPLKDILDEVKSLVNDGCLEITLLGQIVNHWIAKEDDKFSTENPYKQNDFAKLLWELNQIEGLERIHWTAPHPIHMDDDVIDALSLPKQLNFIHLPVQSGSSKILKKMNRKHTRELYLEKIKKIREKNPDIAIGTDIIVGFCDETAEDFAETISLYKECDFDISYTAKYSNRSGTLADKLFPDNVTQDEKKKRWFELQHLMEDIVLRKNQVYKGKEVSVLVDTFKNGMCGGNSREMKRINFPGNQNLVGKIVNVEITEPSHWILWGKML</sequence>
<evidence type="ECO:0000256" key="9">
    <source>
        <dbReference type="ARBA" id="ARBA00033765"/>
    </source>
</evidence>
<dbReference type="PROSITE" id="PS01278">
    <property type="entry name" value="MTTASE_RADICAL"/>
    <property type="match status" value="1"/>
</dbReference>
<keyword evidence="6" id="KW-0479">Metal-binding</keyword>
<dbReference type="SFLD" id="SFLDG01061">
    <property type="entry name" value="methylthiotransferase"/>
    <property type="match status" value="1"/>
</dbReference>
<evidence type="ECO:0000256" key="6">
    <source>
        <dbReference type="ARBA" id="ARBA00022723"/>
    </source>
</evidence>
<dbReference type="InterPro" id="IPR038135">
    <property type="entry name" value="Methylthiotransferase_N_sf"/>
</dbReference>
<evidence type="ECO:0000256" key="12">
    <source>
        <dbReference type="ARBA" id="ARBA00081141"/>
    </source>
</evidence>
<feature type="domain" description="Radical SAM core" evidence="15">
    <location>
        <begin position="145"/>
        <end position="384"/>
    </location>
</feature>
<dbReference type="InterPro" id="IPR058240">
    <property type="entry name" value="rSAM_sf"/>
</dbReference>
<dbReference type="PROSITE" id="PS51449">
    <property type="entry name" value="MTTASE_N"/>
    <property type="match status" value="1"/>
</dbReference>